<dbReference type="Proteomes" id="UP000663826">
    <property type="component" value="Unassembled WGS sequence"/>
</dbReference>
<proteinExistence type="predicted"/>
<gene>
    <name evidence="2" type="ORF">RDB_LOCUS89705</name>
</gene>
<evidence type="ECO:0000313" key="3">
    <source>
        <dbReference type="Proteomes" id="UP000663826"/>
    </source>
</evidence>
<dbReference type="AlphaFoldDB" id="A0A8H3BPL9"/>
<evidence type="ECO:0000313" key="2">
    <source>
        <dbReference type="EMBL" id="CAE6462164.1"/>
    </source>
</evidence>
<evidence type="ECO:0000256" key="1">
    <source>
        <dbReference type="SAM" id="MobiDB-lite"/>
    </source>
</evidence>
<feature type="compositionally biased region" description="Polar residues" evidence="1">
    <location>
        <begin position="152"/>
        <end position="163"/>
    </location>
</feature>
<sequence length="334" mass="38826">MSCPKYLLAYFLNNQQLIDIYKEWGGDVGGFNVDSFDDIEHARRAIFQYLYPGPVRHWYATLDHDQGVVYMVGKTTRDVRNSMKRDLREKCKAMFKRIPNYCVPVPGLDGREWEMRFPDEPSRRLVLDEFMGSDKAGDLYPYYLDKAEPSPTHLQGDSHSTDISDPAPPAVKSPRPDYRLAYFLNNQQLIDIYKKWGGDVGNFDVDSFDDIEHARRAIFQYLYPGPVRHWYATLDHDQGVVYMVGKTTRDVRNSMKRDLREKCRAMFKRIPNYCVPVPGLDGREWEMRFPDEPSRRLVLDEFMGSDKAGDLYPYYVEGAETHAVQSENRGPAET</sequence>
<protein>
    <submittedName>
        <fullName evidence="2">Uncharacterized protein</fullName>
    </submittedName>
</protein>
<comment type="caution">
    <text evidence="2">The sequence shown here is derived from an EMBL/GenBank/DDBJ whole genome shotgun (WGS) entry which is preliminary data.</text>
</comment>
<name>A0A8H3BPL9_9AGAM</name>
<reference evidence="2" key="1">
    <citation type="submission" date="2021-01" db="EMBL/GenBank/DDBJ databases">
        <authorList>
            <person name="Kaushik A."/>
        </authorList>
    </citation>
    <scope>NUCLEOTIDE SEQUENCE</scope>
    <source>
        <strain evidence="2">AG1-1B</strain>
    </source>
</reference>
<organism evidence="2 3">
    <name type="scientific">Rhizoctonia solani</name>
    <dbReference type="NCBI Taxonomy" id="456999"/>
    <lineage>
        <taxon>Eukaryota</taxon>
        <taxon>Fungi</taxon>
        <taxon>Dikarya</taxon>
        <taxon>Basidiomycota</taxon>
        <taxon>Agaricomycotina</taxon>
        <taxon>Agaricomycetes</taxon>
        <taxon>Cantharellales</taxon>
        <taxon>Ceratobasidiaceae</taxon>
        <taxon>Rhizoctonia</taxon>
    </lineage>
</organism>
<dbReference type="EMBL" id="CAJMWQ010001790">
    <property type="protein sequence ID" value="CAE6462164.1"/>
    <property type="molecule type" value="Genomic_DNA"/>
</dbReference>
<accession>A0A8H3BPL9</accession>
<feature type="region of interest" description="Disordered" evidence="1">
    <location>
        <begin position="150"/>
        <end position="171"/>
    </location>
</feature>